<geneLocation type="plasmid" evidence="3">
    <name>prln3</name>
</geneLocation>
<dbReference type="Proteomes" id="UP000238523">
    <property type="component" value="Plasmid pRLN3"/>
</dbReference>
<evidence type="ECO:0008006" key="4">
    <source>
        <dbReference type="Google" id="ProtNLM"/>
    </source>
</evidence>
<dbReference type="EMBL" id="CP025015">
    <property type="protein sequence ID" value="AUW47172.1"/>
    <property type="molecule type" value="Genomic_DNA"/>
</dbReference>
<keyword evidence="2" id="KW-0614">Plasmid</keyword>
<dbReference type="AlphaFoldDB" id="A0A2K9ZFZ2"/>
<dbReference type="RefSeq" id="WP_158686991.1">
    <property type="nucleotide sequence ID" value="NZ_CP025015.1"/>
</dbReference>
<gene>
    <name evidence="2" type="ORF">CUJ84_pRLN3000031</name>
</gene>
<keyword evidence="1" id="KW-0472">Membrane</keyword>
<feature type="transmembrane region" description="Helical" evidence="1">
    <location>
        <begin position="29"/>
        <end position="50"/>
    </location>
</feature>
<accession>A0A2K9ZFZ2</accession>
<proteinExistence type="predicted"/>
<name>A0A2K9ZFZ2_RHILE</name>
<evidence type="ECO:0000256" key="1">
    <source>
        <dbReference type="SAM" id="Phobius"/>
    </source>
</evidence>
<keyword evidence="1" id="KW-0812">Transmembrane</keyword>
<keyword evidence="1" id="KW-1133">Transmembrane helix</keyword>
<reference evidence="2 3" key="1">
    <citation type="submission" date="2017-11" db="EMBL/GenBank/DDBJ databases">
        <title>Complete genome of Rhizobium leguminosarum Norway, an ineffective micro-symbiont.</title>
        <authorList>
            <person name="Hoffrichter A."/>
            <person name="Liang J."/>
            <person name="Brachmann A."/>
            <person name="Marin M."/>
        </authorList>
    </citation>
    <scope>NUCLEOTIDE SEQUENCE [LARGE SCALE GENOMIC DNA]</scope>
    <source>
        <strain evidence="2 3">Norway</strain>
        <plasmid evidence="3">Plasmid prln3</plasmid>
    </source>
</reference>
<evidence type="ECO:0000313" key="3">
    <source>
        <dbReference type="Proteomes" id="UP000238523"/>
    </source>
</evidence>
<organism evidence="2 3">
    <name type="scientific">Rhizobium leguminosarum</name>
    <dbReference type="NCBI Taxonomy" id="384"/>
    <lineage>
        <taxon>Bacteria</taxon>
        <taxon>Pseudomonadati</taxon>
        <taxon>Pseudomonadota</taxon>
        <taxon>Alphaproteobacteria</taxon>
        <taxon>Hyphomicrobiales</taxon>
        <taxon>Rhizobiaceae</taxon>
        <taxon>Rhizobium/Agrobacterium group</taxon>
        <taxon>Rhizobium</taxon>
    </lineage>
</organism>
<protein>
    <recommendedName>
        <fullName evidence="4">Transmembrane protein</fullName>
    </recommendedName>
</protein>
<sequence>MIGFQRNPYQFIGPPPRPNKPPSWWMRLIGNRIALACSVLLLSVCTGWIVSPEFGLGIRSAAPASIDSDGGYLGEIETLRMPIGARTKDDISTFKIENGGGDDYVRIYVNNYLVLSDESPERLFYMTAPGAQNEEVRKKFLEMAVDRREYRLGAVDIAPFLRSGYNYIVFENENSTLGACSTGVMMSVNEQKLEGFPKQIPARFTAEASVLNASLVKRAKEAGLPHLNNALCARRVFSIYLY</sequence>
<evidence type="ECO:0000313" key="2">
    <source>
        <dbReference type="EMBL" id="AUW47172.1"/>
    </source>
</evidence>